<name>A0A512AGZ9_9SPHN</name>
<protein>
    <submittedName>
        <fullName evidence="3">Photosynthetic complex assembly protein</fullName>
    </submittedName>
</protein>
<feature type="transmembrane region" description="Helical" evidence="1">
    <location>
        <begin position="62"/>
        <end position="85"/>
    </location>
</feature>
<dbReference type="EMBL" id="BJYR01000005">
    <property type="protein sequence ID" value="GEN98970.1"/>
    <property type="molecule type" value="Genomic_DNA"/>
</dbReference>
<dbReference type="OrthoDB" id="7345733at2"/>
<dbReference type="AlphaFoldDB" id="A0A512AGZ9"/>
<dbReference type="RefSeq" id="WP_147158329.1">
    <property type="nucleotide sequence ID" value="NZ_BJYR01000005.1"/>
</dbReference>
<reference evidence="3 4" key="1">
    <citation type="submission" date="2019-07" db="EMBL/GenBank/DDBJ databases">
        <title>Whole genome shotgun sequence of Novosphingobium sediminis NBRC 106119.</title>
        <authorList>
            <person name="Hosoyama A."/>
            <person name="Uohara A."/>
            <person name="Ohji S."/>
            <person name="Ichikawa N."/>
        </authorList>
    </citation>
    <scope>NUCLEOTIDE SEQUENCE [LARGE SCALE GENOMIC DNA]</scope>
    <source>
        <strain evidence="3 4">NBRC 106119</strain>
    </source>
</reference>
<feature type="transmembrane region" description="Helical" evidence="1">
    <location>
        <begin position="38"/>
        <end position="56"/>
    </location>
</feature>
<keyword evidence="1" id="KW-1133">Transmembrane helix</keyword>
<comment type="caution">
    <text evidence="3">The sequence shown here is derived from an EMBL/GenBank/DDBJ whole genome shotgun (WGS) entry which is preliminary data.</text>
</comment>
<gene>
    <name evidence="3" type="ORF">NSE01_08030</name>
</gene>
<evidence type="ECO:0000313" key="3">
    <source>
        <dbReference type="EMBL" id="GEN98970.1"/>
    </source>
</evidence>
<evidence type="ECO:0000259" key="2">
    <source>
        <dbReference type="Pfam" id="PF03703"/>
    </source>
</evidence>
<evidence type="ECO:0000256" key="1">
    <source>
        <dbReference type="SAM" id="Phobius"/>
    </source>
</evidence>
<keyword evidence="4" id="KW-1185">Reference proteome</keyword>
<evidence type="ECO:0000313" key="4">
    <source>
        <dbReference type="Proteomes" id="UP000321464"/>
    </source>
</evidence>
<accession>A0A512AGZ9</accession>
<dbReference type="NCBIfam" id="NF040894">
    <property type="entry name" value="puhB_PGC"/>
    <property type="match status" value="1"/>
</dbReference>
<dbReference type="InterPro" id="IPR054839">
    <property type="entry name" value="puhB_PGC"/>
</dbReference>
<keyword evidence="1" id="KW-0472">Membrane</keyword>
<feature type="domain" description="YdbS-like PH" evidence="2">
    <location>
        <begin position="86"/>
        <end position="171"/>
    </location>
</feature>
<proteinExistence type="predicted"/>
<keyword evidence="1" id="KW-0812">Transmembrane</keyword>
<dbReference type="Proteomes" id="UP000321464">
    <property type="component" value="Unassembled WGS sequence"/>
</dbReference>
<dbReference type="InterPro" id="IPR005182">
    <property type="entry name" value="YdbS-like_PH"/>
</dbReference>
<organism evidence="3 4">
    <name type="scientific">Novosphingobium sediminis</name>
    <dbReference type="NCBI Taxonomy" id="707214"/>
    <lineage>
        <taxon>Bacteria</taxon>
        <taxon>Pseudomonadati</taxon>
        <taxon>Pseudomonadota</taxon>
        <taxon>Alphaproteobacteria</taxon>
        <taxon>Sphingomonadales</taxon>
        <taxon>Sphingomonadaceae</taxon>
        <taxon>Novosphingobium</taxon>
    </lineage>
</organism>
<dbReference type="Pfam" id="PF03703">
    <property type="entry name" value="bPH_2"/>
    <property type="match status" value="1"/>
</dbReference>
<sequence length="209" mass="21858">MREHDIEPIRGLPGDLPPGEAILWQGSPDAWVFARSALGARWIGGYFALLVGWAMVGGTPLGALITAGFGLLAIGLAYGFALLVARSTVYTITNRRVVLRIGVALSKCINLPLAKLGGADLRNLGAGYGDIALTLQGSSMLGYAMLWPHARPFRLAAPQPMLRALPNAAEAAGILAKATAAIVQVQQRTEATASAPRPVQNLGAREAIA</sequence>